<evidence type="ECO:0000313" key="2">
    <source>
        <dbReference type="Proteomes" id="UP000244677"/>
    </source>
</evidence>
<protein>
    <submittedName>
        <fullName evidence="1">Uncharacterized protein</fullName>
    </submittedName>
</protein>
<proteinExistence type="predicted"/>
<sequence length="229" mass="26740">MLKVYNPNNCLKHSAKLKTIQDVIKTETPSISFLKKSNGENFASTFLMVWILYLNETLDLKRPLSESQIEMLSGMIISDYPMLTVADITFIFKKAITGKYGEFYESLSIPKIMKWFADYFEERCEIAEMISQQEHSKSKEPLSAKWNNEVVKEMFKGVSETISERPPLPTLPEILQSSEKYQEMLKESCKNLSVDQLEKIISKWKKYPNKEVYQKILEKELKSREKQNP</sequence>
<evidence type="ECO:0000313" key="1">
    <source>
        <dbReference type="EMBL" id="AWG26021.1"/>
    </source>
</evidence>
<dbReference type="AlphaFoldDB" id="A0A2S1LQT8"/>
<dbReference type="EMBL" id="CP020919">
    <property type="protein sequence ID" value="AWG26021.1"/>
    <property type="molecule type" value="Genomic_DNA"/>
</dbReference>
<organism evidence="1 2">
    <name type="scientific">Flavobacterium kingsejongi</name>
    <dbReference type="NCBI Taxonomy" id="1678728"/>
    <lineage>
        <taxon>Bacteria</taxon>
        <taxon>Pseudomonadati</taxon>
        <taxon>Bacteroidota</taxon>
        <taxon>Flavobacteriia</taxon>
        <taxon>Flavobacteriales</taxon>
        <taxon>Flavobacteriaceae</taxon>
        <taxon>Flavobacterium</taxon>
    </lineage>
</organism>
<accession>A0A2S1LQT8</accession>
<reference evidence="1 2" key="1">
    <citation type="submission" date="2017-04" db="EMBL/GenBank/DDBJ databases">
        <title>Complete genome sequence of Flavobacterium kingsejong AJ004.</title>
        <authorList>
            <person name="Lee P.C."/>
        </authorList>
    </citation>
    <scope>NUCLEOTIDE SEQUENCE [LARGE SCALE GENOMIC DNA]</scope>
    <source>
        <strain evidence="1 2">AJ004</strain>
    </source>
</reference>
<name>A0A2S1LQT8_9FLAO</name>
<dbReference type="KEGG" id="fki:FK004_12695"/>
<keyword evidence="2" id="KW-1185">Reference proteome</keyword>
<dbReference type="Proteomes" id="UP000244677">
    <property type="component" value="Chromosome"/>
</dbReference>
<gene>
    <name evidence="1" type="ORF">FK004_12695</name>
</gene>